<dbReference type="GO" id="GO:0005829">
    <property type="term" value="C:cytosol"/>
    <property type="evidence" value="ECO:0007669"/>
    <property type="project" value="TreeGrafter"/>
</dbReference>
<dbReference type="NCBIfam" id="TIGR03725">
    <property type="entry name" value="T6A_YeaZ"/>
    <property type="match status" value="1"/>
</dbReference>
<evidence type="ECO:0000313" key="2">
    <source>
        <dbReference type="EMBL" id="SHK67636.1"/>
    </source>
</evidence>
<dbReference type="InterPro" id="IPR000905">
    <property type="entry name" value="Gcp-like_dom"/>
</dbReference>
<protein>
    <submittedName>
        <fullName evidence="2">tRNA threonylcarbamoyl adenosine modification protein YeaZ</fullName>
    </submittedName>
</protein>
<proteinExistence type="predicted"/>
<sequence length="234" mass="25225">MLVLSIDSSSNAATCAIVDETSVLAEIALTNKKEHSVLLMDLIDGLLKQCNLTIKDIDGFATSKGPGSFTGLRIGMATIKGLSFGSNKPCVSISTLQGLAFNVSHFNGLICPIIDALRNNVYCGIFKFTNGNLVSLTEEACLSLEEVINKVNELNEDVIFLGDGTLKHKNVLSEKVPKANFAVNNLNYTRASSIGSLGLELLQAGVHDDLNISAPVYLRKSQAEREYDKRMGLD</sequence>
<accession>A0A1M6UEM6</accession>
<dbReference type="PANTHER" id="PTHR11735">
    <property type="entry name" value="TRNA N6-ADENOSINE THREONYLCARBAMOYLTRANSFERASE"/>
    <property type="match status" value="1"/>
</dbReference>
<organism evidence="2 3">
    <name type="scientific">Clostridium cavendishii DSM 21758</name>
    <dbReference type="NCBI Taxonomy" id="1121302"/>
    <lineage>
        <taxon>Bacteria</taxon>
        <taxon>Bacillati</taxon>
        <taxon>Bacillota</taxon>
        <taxon>Clostridia</taxon>
        <taxon>Eubacteriales</taxon>
        <taxon>Clostridiaceae</taxon>
        <taxon>Clostridium</taxon>
    </lineage>
</organism>
<dbReference type="PANTHER" id="PTHR11735:SF11">
    <property type="entry name" value="TRNA THREONYLCARBAMOYLADENOSINE BIOSYNTHESIS PROTEIN TSAB"/>
    <property type="match status" value="1"/>
</dbReference>
<keyword evidence="3" id="KW-1185">Reference proteome</keyword>
<dbReference type="AlphaFoldDB" id="A0A1M6UEM6"/>
<reference evidence="2 3" key="1">
    <citation type="submission" date="2016-11" db="EMBL/GenBank/DDBJ databases">
        <authorList>
            <person name="Jaros S."/>
            <person name="Januszkiewicz K."/>
            <person name="Wedrychowicz H."/>
        </authorList>
    </citation>
    <scope>NUCLEOTIDE SEQUENCE [LARGE SCALE GENOMIC DNA]</scope>
    <source>
        <strain evidence="2 3">DSM 21758</strain>
    </source>
</reference>
<dbReference type="EMBL" id="FQZB01000023">
    <property type="protein sequence ID" value="SHK67636.1"/>
    <property type="molecule type" value="Genomic_DNA"/>
</dbReference>
<dbReference type="OrthoDB" id="9784166at2"/>
<dbReference type="InterPro" id="IPR043129">
    <property type="entry name" value="ATPase_NBD"/>
</dbReference>
<dbReference type="SUPFAM" id="SSF53067">
    <property type="entry name" value="Actin-like ATPase domain"/>
    <property type="match status" value="2"/>
</dbReference>
<dbReference type="InterPro" id="IPR022496">
    <property type="entry name" value="T6A_TsaB"/>
</dbReference>
<dbReference type="STRING" id="1121302.SAMN02745163_04247"/>
<dbReference type="CDD" id="cd24032">
    <property type="entry name" value="ASKHA_NBD_TsaB"/>
    <property type="match status" value="1"/>
</dbReference>
<dbReference type="GO" id="GO:0002949">
    <property type="term" value="P:tRNA threonylcarbamoyladenosine modification"/>
    <property type="evidence" value="ECO:0007669"/>
    <property type="project" value="InterPro"/>
</dbReference>
<evidence type="ECO:0000259" key="1">
    <source>
        <dbReference type="Pfam" id="PF00814"/>
    </source>
</evidence>
<dbReference type="Gene3D" id="3.30.420.40">
    <property type="match status" value="2"/>
</dbReference>
<dbReference type="Pfam" id="PF00814">
    <property type="entry name" value="TsaD"/>
    <property type="match status" value="1"/>
</dbReference>
<name>A0A1M6UEM6_9CLOT</name>
<gene>
    <name evidence="2" type="ORF">SAMN02745163_04247</name>
</gene>
<evidence type="ECO:0000313" key="3">
    <source>
        <dbReference type="Proteomes" id="UP000184310"/>
    </source>
</evidence>
<dbReference type="Proteomes" id="UP000184310">
    <property type="component" value="Unassembled WGS sequence"/>
</dbReference>
<dbReference type="RefSeq" id="WP_072993092.1">
    <property type="nucleotide sequence ID" value="NZ_FQZB01000023.1"/>
</dbReference>
<feature type="domain" description="Gcp-like" evidence="1">
    <location>
        <begin position="23"/>
        <end position="226"/>
    </location>
</feature>